<dbReference type="STRING" id="44010.AWC00_01275"/>
<name>A0A1X1SW84_9MYCO</name>
<gene>
    <name evidence="7" type="primary">fabG_4</name>
    <name evidence="7" type="ORF">MCNS_51120</name>
</gene>
<dbReference type="RefSeq" id="WP_085235778.1">
    <property type="nucleotide sequence ID" value="NZ_AP022613.1"/>
</dbReference>
<dbReference type="PROSITE" id="PS00061">
    <property type="entry name" value="ADH_SHORT"/>
    <property type="match status" value="1"/>
</dbReference>
<comment type="subcellular location">
    <subcellularLocation>
        <location evidence="1">Secreted</location>
        <location evidence="1">Cell wall</location>
    </subcellularLocation>
</comment>
<dbReference type="InterPro" id="IPR036291">
    <property type="entry name" value="NAD(P)-bd_dom_sf"/>
</dbReference>
<organism evidence="7 8">
    <name type="scientific">Mycobacterium conspicuum</name>
    <dbReference type="NCBI Taxonomy" id="44010"/>
    <lineage>
        <taxon>Bacteria</taxon>
        <taxon>Bacillati</taxon>
        <taxon>Actinomycetota</taxon>
        <taxon>Actinomycetes</taxon>
        <taxon>Mycobacteriales</taxon>
        <taxon>Mycobacteriaceae</taxon>
        <taxon>Mycobacterium</taxon>
    </lineage>
</organism>
<dbReference type="Pfam" id="PF13561">
    <property type="entry name" value="adh_short_C2"/>
    <property type="match status" value="1"/>
</dbReference>
<dbReference type="PANTHER" id="PTHR42879">
    <property type="entry name" value="3-OXOACYL-(ACYL-CARRIER-PROTEIN) REDUCTASE"/>
    <property type="match status" value="1"/>
</dbReference>
<dbReference type="Gene3D" id="3.40.50.720">
    <property type="entry name" value="NAD(P)-binding Rossmann-like Domain"/>
    <property type="match status" value="1"/>
</dbReference>
<dbReference type="OrthoDB" id="8959163at2"/>
<keyword evidence="4" id="KW-0560">Oxidoreductase</keyword>
<evidence type="ECO:0000256" key="6">
    <source>
        <dbReference type="ARBA" id="ARBA00047400"/>
    </source>
</evidence>
<dbReference type="InterPro" id="IPR050259">
    <property type="entry name" value="SDR"/>
</dbReference>
<protein>
    <recommendedName>
        <fullName evidence="5">3-oxoacyl-[acyl-carrier-protein] reductase MabA</fullName>
    </recommendedName>
</protein>
<dbReference type="PRINTS" id="PR00080">
    <property type="entry name" value="SDRFAMILY"/>
</dbReference>
<dbReference type="InterPro" id="IPR020904">
    <property type="entry name" value="Sc_DH/Rdtase_CS"/>
</dbReference>
<evidence type="ECO:0000313" key="8">
    <source>
        <dbReference type="Proteomes" id="UP000467385"/>
    </source>
</evidence>
<evidence type="ECO:0000256" key="5">
    <source>
        <dbReference type="ARBA" id="ARBA00040781"/>
    </source>
</evidence>
<dbReference type="GO" id="GO:0004316">
    <property type="term" value="F:3-oxoacyl-[acyl-carrier-protein] reductase (NADPH) activity"/>
    <property type="evidence" value="ECO:0007669"/>
    <property type="project" value="UniProtKB-EC"/>
</dbReference>
<dbReference type="FunFam" id="3.40.50.720:FF:000084">
    <property type="entry name" value="Short-chain dehydrogenase reductase"/>
    <property type="match status" value="1"/>
</dbReference>
<comment type="similarity">
    <text evidence="2">Belongs to the short-chain dehydrogenases/reductases (SDR) family.</text>
</comment>
<evidence type="ECO:0000256" key="4">
    <source>
        <dbReference type="ARBA" id="ARBA00023002"/>
    </source>
</evidence>
<keyword evidence="3" id="KW-0964">Secreted</keyword>
<evidence type="ECO:0000256" key="1">
    <source>
        <dbReference type="ARBA" id="ARBA00004191"/>
    </source>
</evidence>
<dbReference type="PRINTS" id="PR00081">
    <property type="entry name" value="GDHRDH"/>
</dbReference>
<accession>A0A1X1SW84</accession>
<dbReference type="EMBL" id="AP022613">
    <property type="protein sequence ID" value="BBZ42049.1"/>
    <property type="molecule type" value="Genomic_DNA"/>
</dbReference>
<dbReference type="Proteomes" id="UP000467385">
    <property type="component" value="Chromosome"/>
</dbReference>
<evidence type="ECO:0000313" key="7">
    <source>
        <dbReference type="EMBL" id="BBZ42049.1"/>
    </source>
</evidence>
<reference evidence="7 8" key="1">
    <citation type="journal article" date="2019" name="Emerg. Microbes Infect.">
        <title>Comprehensive subspecies identification of 175 nontuberculous mycobacteria species based on 7547 genomic profiles.</title>
        <authorList>
            <person name="Matsumoto Y."/>
            <person name="Kinjo T."/>
            <person name="Motooka D."/>
            <person name="Nabeya D."/>
            <person name="Jung N."/>
            <person name="Uechi K."/>
            <person name="Horii T."/>
            <person name="Iida T."/>
            <person name="Fujita J."/>
            <person name="Nakamura S."/>
        </authorList>
    </citation>
    <scope>NUCLEOTIDE SEQUENCE [LARGE SCALE GENOMIC DNA]</scope>
    <source>
        <strain evidence="7 8">JCM 14738</strain>
    </source>
</reference>
<evidence type="ECO:0000256" key="2">
    <source>
        <dbReference type="ARBA" id="ARBA00006484"/>
    </source>
</evidence>
<dbReference type="InterPro" id="IPR002347">
    <property type="entry name" value="SDR_fam"/>
</dbReference>
<dbReference type="SUPFAM" id="SSF51735">
    <property type="entry name" value="NAD(P)-binding Rossmann-fold domains"/>
    <property type="match status" value="1"/>
</dbReference>
<evidence type="ECO:0000256" key="3">
    <source>
        <dbReference type="ARBA" id="ARBA00022512"/>
    </source>
</evidence>
<dbReference type="AlphaFoldDB" id="A0A1X1SW84"/>
<keyword evidence="8" id="KW-1185">Reference proteome</keyword>
<keyword evidence="3" id="KW-0134">Cell wall</keyword>
<sequence>MDLHLSGKTAVVTGASKGIGLAVTKALVEAGAHVVAGARTRGDELPALEETGQVSFVSVDLSQPDAAEELIAAAAHRGGIDVLVNNIGVASIRPGGFASITDDEWQASWDINVMAIVRPTRAALPEMERRGGGSIVIVGSVNAYLPLTQIYDYSATKAAVTNLMKTLSKELAAKNIRVNSVSPGPVSTGLWTDEGRAADGFGAATGQSADEVRAMIQNSTPTGRFTTPEQVADLVVFLASDRAGNTTGSDYRIDGGFVDTL</sequence>
<comment type="catalytic activity">
    <reaction evidence="6">
        <text>a (3R)-hydroxyacyl-[ACP] + NADP(+) = a 3-oxoacyl-[ACP] + NADPH + H(+)</text>
        <dbReference type="Rhea" id="RHEA:17397"/>
        <dbReference type="Rhea" id="RHEA-COMP:9916"/>
        <dbReference type="Rhea" id="RHEA-COMP:9945"/>
        <dbReference type="ChEBI" id="CHEBI:15378"/>
        <dbReference type="ChEBI" id="CHEBI:57783"/>
        <dbReference type="ChEBI" id="CHEBI:58349"/>
        <dbReference type="ChEBI" id="CHEBI:78776"/>
        <dbReference type="ChEBI" id="CHEBI:78827"/>
        <dbReference type="EC" id="1.1.1.100"/>
    </reaction>
    <physiologicalReaction direction="right-to-left" evidence="6">
        <dbReference type="Rhea" id="RHEA:17399"/>
    </physiologicalReaction>
</comment>
<proteinExistence type="inferred from homology"/>
<dbReference type="GO" id="GO:0032787">
    <property type="term" value="P:monocarboxylic acid metabolic process"/>
    <property type="evidence" value="ECO:0007669"/>
    <property type="project" value="UniProtKB-ARBA"/>
</dbReference>